<proteinExistence type="predicted"/>
<feature type="chain" id="PRO_5001755196" evidence="1">
    <location>
        <begin position="20"/>
        <end position="180"/>
    </location>
</feature>
<protein>
    <submittedName>
        <fullName evidence="2">Uncharacterized protein</fullName>
    </submittedName>
</protein>
<keyword evidence="1" id="KW-0732">Signal</keyword>
<name>A0A081BNM8_9BACT</name>
<dbReference type="InterPro" id="IPR027304">
    <property type="entry name" value="Trigger_fact/SurA_dom_sf"/>
</dbReference>
<reference evidence="2" key="1">
    <citation type="journal article" date="2015" name="PeerJ">
        <title>First genomic representation of candidate bacterial phylum KSB3 points to enhanced environmental sensing as a trigger of wastewater bulking.</title>
        <authorList>
            <person name="Sekiguchi Y."/>
            <person name="Ohashi A."/>
            <person name="Parks D.H."/>
            <person name="Yamauchi T."/>
            <person name="Tyson G.W."/>
            <person name="Hugenholtz P."/>
        </authorList>
    </citation>
    <scope>NUCLEOTIDE SEQUENCE [LARGE SCALE GENOMIC DNA]</scope>
</reference>
<dbReference type="STRING" id="1499966.U14_03240"/>
<dbReference type="Proteomes" id="UP000030700">
    <property type="component" value="Unassembled WGS sequence"/>
</dbReference>
<accession>A0A081BNM8</accession>
<dbReference type="AlphaFoldDB" id="A0A081BNM8"/>
<evidence type="ECO:0000313" key="2">
    <source>
        <dbReference type="EMBL" id="GAK51994.1"/>
    </source>
</evidence>
<evidence type="ECO:0000256" key="1">
    <source>
        <dbReference type="SAM" id="SignalP"/>
    </source>
</evidence>
<dbReference type="EMBL" id="DF820458">
    <property type="protein sequence ID" value="GAK51994.1"/>
    <property type="molecule type" value="Genomic_DNA"/>
</dbReference>
<dbReference type="HOGENOM" id="CLU_1493403_0_0_0"/>
<sequence length="180" mass="20594">MKKIVIGVIVGTFSLLCLACVSQAEVIDKIVAILDQDLILLSEIREQIAKPETLIIANIQTSSQPEQDALPYLLERWLLEREIQYLASPKEMERMKELALTYLALAYKHGTAEELLNKLQQAGISEASIENELMLYMKGMDYIRRKHRFSADIDTPQVVLELFQDWIKTLNANAKFQMIP</sequence>
<dbReference type="SUPFAM" id="SSF109998">
    <property type="entry name" value="Triger factor/SurA peptide-binding domain-like"/>
    <property type="match status" value="1"/>
</dbReference>
<organism evidence="2">
    <name type="scientific">Candidatus Moduliflexus flocculans</name>
    <dbReference type="NCBI Taxonomy" id="1499966"/>
    <lineage>
        <taxon>Bacteria</taxon>
        <taxon>Candidatus Moduliflexota</taxon>
        <taxon>Candidatus Moduliflexia</taxon>
        <taxon>Candidatus Moduliflexales</taxon>
        <taxon>Candidatus Moduliflexaceae</taxon>
    </lineage>
</organism>
<evidence type="ECO:0000313" key="3">
    <source>
        <dbReference type="Proteomes" id="UP000030700"/>
    </source>
</evidence>
<feature type="signal peptide" evidence="1">
    <location>
        <begin position="1"/>
        <end position="19"/>
    </location>
</feature>
<gene>
    <name evidence="2" type="ORF">U14_03240</name>
</gene>
<keyword evidence="3" id="KW-1185">Reference proteome</keyword>